<feature type="domain" description="Methyl-accepting transducer" evidence="10">
    <location>
        <begin position="300"/>
        <end position="536"/>
    </location>
</feature>
<evidence type="ECO:0000313" key="12">
    <source>
        <dbReference type="EMBL" id="GGF99280.1"/>
    </source>
</evidence>
<reference evidence="12" key="1">
    <citation type="journal article" date="2014" name="Int. J. Syst. Evol. Microbiol.">
        <title>Complete genome sequence of Corynebacterium casei LMG S-19264T (=DSM 44701T), isolated from a smear-ripened cheese.</title>
        <authorList>
            <consortium name="US DOE Joint Genome Institute (JGI-PGF)"/>
            <person name="Walter F."/>
            <person name="Albersmeier A."/>
            <person name="Kalinowski J."/>
            <person name="Ruckert C."/>
        </authorList>
    </citation>
    <scope>NUCLEOTIDE SEQUENCE</scope>
    <source>
        <strain evidence="12">CGMCC 1.12987</strain>
    </source>
</reference>
<dbReference type="GO" id="GO:0005886">
    <property type="term" value="C:plasma membrane"/>
    <property type="evidence" value="ECO:0007669"/>
    <property type="project" value="UniProtKB-SubCell"/>
</dbReference>
<evidence type="ECO:0000256" key="6">
    <source>
        <dbReference type="ARBA" id="ARBA00023224"/>
    </source>
</evidence>
<comment type="caution">
    <text evidence="12">The sequence shown here is derived from an EMBL/GenBank/DDBJ whole genome shotgun (WGS) entry which is preliminary data.</text>
</comment>
<evidence type="ECO:0000256" key="8">
    <source>
        <dbReference type="PROSITE-ProRule" id="PRU00284"/>
    </source>
</evidence>
<dbReference type="SMART" id="SM01049">
    <property type="entry name" value="Cache_2"/>
    <property type="match status" value="1"/>
</dbReference>
<dbReference type="CDD" id="cd11386">
    <property type="entry name" value="MCP_signal"/>
    <property type="match status" value="1"/>
</dbReference>
<reference evidence="12" key="2">
    <citation type="submission" date="2020-09" db="EMBL/GenBank/DDBJ databases">
        <authorList>
            <person name="Sun Q."/>
            <person name="Zhou Y."/>
        </authorList>
    </citation>
    <scope>NUCLEOTIDE SEQUENCE</scope>
    <source>
        <strain evidence="12">CGMCC 1.12987</strain>
    </source>
</reference>
<sequence length="586" mass="63622">MNLRKHITFSFRSLSTKLIMISLMLLCIPSITVGVISYMNAKEEMNNSAKIQLKNDVNLVISTIELLNKEVEKGNITLEEAQESVKEKILGPLGSDGKRPINKDIDLGEHGYFYILDGDGMLLAHPNIEGDSLWDVVLEDGRMLGQELVKLGRNNGGYLIYDWPLPNSAQVASKITYSKMETDWGWIVVVGSYMSDYNSGANRILESMAITLLVSVIVGIIVMLFFVRRITRPINRITEYSKRVASGDLTLEELKIQSRDELGQLTGHFNAMVINLKRVISQVNSSADRLTASAEQLSAGADQTGKATEQITLAIQEVSSGSEQQVQRVSVANRTALETSQGLETISASIQSVAGLSDAASNEASLGNDVVNQAVHQMNEVQQQVQNTTQVVNILGEKSNEIGEIVSLITEISNQTNLLALNAAIEAARAGEHGRGFAVVAGEVRKLAEQSGAATEGIRELIGQIQKEIAGAVESMHMGQRSVNEGIRTVNQTGDAFKRILKMVEEVSLQSQEAAAIVQQVNDGTKDMVHTMEMVSVISQEAAGNAQSVAAAAEEQLASMEEITSSAQTLSGMAEELQDVIRKFKM</sequence>
<evidence type="ECO:0000256" key="3">
    <source>
        <dbReference type="ARBA" id="ARBA00022692"/>
    </source>
</evidence>
<dbReference type="CDD" id="cd12912">
    <property type="entry name" value="PDC2_MCP_like"/>
    <property type="match status" value="1"/>
</dbReference>
<keyword evidence="2" id="KW-1003">Cell membrane</keyword>
<evidence type="ECO:0000259" key="10">
    <source>
        <dbReference type="PROSITE" id="PS50111"/>
    </source>
</evidence>
<dbReference type="RefSeq" id="WP_188530507.1">
    <property type="nucleotide sequence ID" value="NZ_BMGR01000004.1"/>
</dbReference>
<evidence type="ECO:0000256" key="5">
    <source>
        <dbReference type="ARBA" id="ARBA00023136"/>
    </source>
</evidence>
<evidence type="ECO:0000256" key="1">
    <source>
        <dbReference type="ARBA" id="ARBA00004651"/>
    </source>
</evidence>
<feature type="transmembrane region" description="Helical" evidence="9">
    <location>
        <begin position="208"/>
        <end position="227"/>
    </location>
</feature>
<comment type="subcellular location">
    <subcellularLocation>
        <location evidence="1">Cell membrane</location>
        <topology evidence="1">Multi-pass membrane protein</topology>
    </subcellularLocation>
</comment>
<evidence type="ECO:0000256" key="9">
    <source>
        <dbReference type="SAM" id="Phobius"/>
    </source>
</evidence>
<dbReference type="CDD" id="cd06225">
    <property type="entry name" value="HAMP"/>
    <property type="match status" value="1"/>
</dbReference>
<comment type="similarity">
    <text evidence="7">Belongs to the methyl-accepting chemotaxis (MCP) protein family.</text>
</comment>
<dbReference type="Gene3D" id="1.10.8.500">
    <property type="entry name" value="HAMP domain in histidine kinase"/>
    <property type="match status" value="1"/>
</dbReference>
<evidence type="ECO:0000313" key="13">
    <source>
        <dbReference type="Proteomes" id="UP000644756"/>
    </source>
</evidence>
<feature type="domain" description="HAMP" evidence="11">
    <location>
        <begin position="228"/>
        <end position="281"/>
    </location>
</feature>
<dbReference type="Pfam" id="PF00672">
    <property type="entry name" value="HAMP"/>
    <property type="match status" value="1"/>
</dbReference>
<dbReference type="EMBL" id="BMGR01000004">
    <property type="protein sequence ID" value="GGF99280.1"/>
    <property type="molecule type" value="Genomic_DNA"/>
</dbReference>
<protein>
    <submittedName>
        <fullName evidence="12">Chemotaxis protein</fullName>
    </submittedName>
</protein>
<feature type="transmembrane region" description="Helical" evidence="9">
    <location>
        <begin position="21"/>
        <end position="39"/>
    </location>
</feature>
<dbReference type="Pfam" id="PF00015">
    <property type="entry name" value="MCPsignal"/>
    <property type="match status" value="1"/>
</dbReference>
<dbReference type="Pfam" id="PF17200">
    <property type="entry name" value="sCache_2"/>
    <property type="match status" value="1"/>
</dbReference>
<organism evidence="12 13">
    <name type="scientific">Paenibacillus abyssi</name>
    <dbReference type="NCBI Taxonomy" id="1340531"/>
    <lineage>
        <taxon>Bacteria</taxon>
        <taxon>Bacillati</taxon>
        <taxon>Bacillota</taxon>
        <taxon>Bacilli</taxon>
        <taxon>Bacillales</taxon>
        <taxon>Paenibacillaceae</taxon>
        <taxon>Paenibacillus</taxon>
    </lineage>
</organism>
<keyword evidence="13" id="KW-1185">Reference proteome</keyword>
<evidence type="ECO:0000256" key="2">
    <source>
        <dbReference type="ARBA" id="ARBA00022475"/>
    </source>
</evidence>
<accession>A0A917CVS1</accession>
<keyword evidence="6 8" id="KW-0807">Transducer</keyword>
<dbReference type="SUPFAM" id="SSF58104">
    <property type="entry name" value="Methyl-accepting chemotaxis protein (MCP) signaling domain"/>
    <property type="match status" value="1"/>
</dbReference>
<dbReference type="InterPro" id="IPR004089">
    <property type="entry name" value="MCPsignal_dom"/>
</dbReference>
<keyword evidence="4 9" id="KW-1133">Transmembrane helix</keyword>
<dbReference type="Gene3D" id="3.30.450.20">
    <property type="entry name" value="PAS domain"/>
    <property type="match status" value="1"/>
</dbReference>
<proteinExistence type="inferred from homology"/>
<dbReference type="Gene3D" id="1.10.287.950">
    <property type="entry name" value="Methyl-accepting chemotaxis protein"/>
    <property type="match status" value="1"/>
</dbReference>
<evidence type="ECO:0000259" key="11">
    <source>
        <dbReference type="PROSITE" id="PS50885"/>
    </source>
</evidence>
<dbReference type="PROSITE" id="PS50111">
    <property type="entry name" value="CHEMOTAXIS_TRANSDUC_2"/>
    <property type="match status" value="1"/>
</dbReference>
<dbReference type="PROSITE" id="PS50885">
    <property type="entry name" value="HAMP"/>
    <property type="match status" value="1"/>
</dbReference>
<keyword evidence="5 9" id="KW-0472">Membrane</keyword>
<dbReference type="SMART" id="SM00283">
    <property type="entry name" value="MA"/>
    <property type="match status" value="1"/>
</dbReference>
<dbReference type="GO" id="GO:0007165">
    <property type="term" value="P:signal transduction"/>
    <property type="evidence" value="ECO:0007669"/>
    <property type="project" value="UniProtKB-KW"/>
</dbReference>
<dbReference type="AlphaFoldDB" id="A0A917CVS1"/>
<dbReference type="PANTHER" id="PTHR32089:SF112">
    <property type="entry name" value="LYSOZYME-LIKE PROTEIN-RELATED"/>
    <property type="match status" value="1"/>
</dbReference>
<dbReference type="PANTHER" id="PTHR32089">
    <property type="entry name" value="METHYL-ACCEPTING CHEMOTAXIS PROTEIN MCPB"/>
    <property type="match status" value="1"/>
</dbReference>
<dbReference type="Proteomes" id="UP000644756">
    <property type="component" value="Unassembled WGS sequence"/>
</dbReference>
<evidence type="ECO:0000256" key="4">
    <source>
        <dbReference type="ARBA" id="ARBA00022989"/>
    </source>
</evidence>
<gene>
    <name evidence="12" type="ORF">GCM10010916_15700</name>
</gene>
<dbReference type="SMART" id="SM00304">
    <property type="entry name" value="HAMP"/>
    <property type="match status" value="1"/>
</dbReference>
<dbReference type="InterPro" id="IPR003660">
    <property type="entry name" value="HAMP_dom"/>
</dbReference>
<dbReference type="InterPro" id="IPR033480">
    <property type="entry name" value="sCache_2"/>
</dbReference>
<keyword evidence="3 9" id="KW-0812">Transmembrane</keyword>
<name>A0A917CVS1_9BACL</name>
<evidence type="ECO:0000256" key="7">
    <source>
        <dbReference type="ARBA" id="ARBA00029447"/>
    </source>
</evidence>